<dbReference type="Pfam" id="PF01425">
    <property type="entry name" value="Amidase"/>
    <property type="match status" value="1"/>
</dbReference>
<dbReference type="EMBL" id="VCPC01000002">
    <property type="protein sequence ID" value="TMV13602.1"/>
    <property type="molecule type" value="Genomic_DNA"/>
</dbReference>
<comment type="similarity">
    <text evidence="1">Belongs to the amidase family.</text>
</comment>
<gene>
    <name evidence="3" type="ORF">FGK64_12775</name>
</gene>
<feature type="domain" description="Amidase" evidence="2">
    <location>
        <begin position="27"/>
        <end position="442"/>
    </location>
</feature>
<evidence type="ECO:0000313" key="3">
    <source>
        <dbReference type="EMBL" id="TMV13602.1"/>
    </source>
</evidence>
<evidence type="ECO:0000313" key="4">
    <source>
        <dbReference type="Proteomes" id="UP001191082"/>
    </source>
</evidence>
<proteinExistence type="inferred from homology"/>
<accession>A0ABY2XB57</accession>
<evidence type="ECO:0000256" key="1">
    <source>
        <dbReference type="ARBA" id="ARBA00009199"/>
    </source>
</evidence>
<dbReference type="PROSITE" id="PS00571">
    <property type="entry name" value="AMIDASES"/>
    <property type="match status" value="1"/>
</dbReference>
<keyword evidence="4" id="KW-1185">Reference proteome</keyword>
<keyword evidence="3" id="KW-0378">Hydrolase</keyword>
<dbReference type="SUPFAM" id="SSF75304">
    <property type="entry name" value="Amidase signature (AS) enzymes"/>
    <property type="match status" value="1"/>
</dbReference>
<dbReference type="Proteomes" id="UP001191082">
    <property type="component" value="Unassembled WGS sequence"/>
</dbReference>
<dbReference type="InterPro" id="IPR023631">
    <property type="entry name" value="Amidase_dom"/>
</dbReference>
<dbReference type="PANTHER" id="PTHR11895:SF7">
    <property type="entry name" value="GLUTAMYL-TRNA(GLN) AMIDOTRANSFERASE SUBUNIT A, MITOCHONDRIAL"/>
    <property type="match status" value="1"/>
</dbReference>
<dbReference type="GO" id="GO:0004040">
    <property type="term" value="F:amidase activity"/>
    <property type="evidence" value="ECO:0007669"/>
    <property type="project" value="UniProtKB-EC"/>
</dbReference>
<dbReference type="PANTHER" id="PTHR11895">
    <property type="entry name" value="TRANSAMIDASE"/>
    <property type="match status" value="1"/>
</dbReference>
<dbReference type="NCBIfam" id="NF005687">
    <property type="entry name" value="PRK07487.1"/>
    <property type="match status" value="1"/>
</dbReference>
<dbReference type="InterPro" id="IPR020556">
    <property type="entry name" value="Amidase_CS"/>
</dbReference>
<dbReference type="EC" id="3.5.1.4" evidence="3"/>
<sequence length="463" mass="48292">MTDSFRWQAVDIAAQVRAGEVTAARVARDHLDRIEAVNPGLNAIVQHDPDAALQAAEAVDAALARGDDPGPLAGVPVTIKVNVDQAGCATTNGLTLQRDLMAQSDSPVVANLRAAGAVIVGRTNTPAFSMRWFTENGLHGRTLNPRNAALTPGGSSGGAASAVAAGMCAIAHGTDIAGSIRYPAYACGLQGIRPTLGRVPARNASGPDRLLGAQLMAVSGPIARSVADTRMALTAMAVGSTEDPWWVPAPLEAGALPRRVGLIAAPDGMPVAPEVTEALDRAAAALRAAGWHVDTVSGPGFRKAADINAQLWMAEARYTTDMIAREGDAAAQFVFARMTADSPEMDLPALMEALRARVGVQRDWARFLADYPVVLCPSSGMLPFEQDLDIRSEADFDRVMEAQLIQRALPTLGMPGLAVSTGMAGDAPCGVQLIADRFREDVLFRAGAVIEAACGLPTVADPK</sequence>
<organism evidence="3 4">
    <name type="scientific">Arenibacterium halophilum</name>
    <dbReference type="NCBI Taxonomy" id="2583821"/>
    <lineage>
        <taxon>Bacteria</taxon>
        <taxon>Pseudomonadati</taxon>
        <taxon>Pseudomonadota</taxon>
        <taxon>Alphaproteobacteria</taxon>
        <taxon>Rhodobacterales</taxon>
        <taxon>Paracoccaceae</taxon>
        <taxon>Arenibacterium</taxon>
    </lineage>
</organism>
<dbReference type="InterPro" id="IPR036928">
    <property type="entry name" value="AS_sf"/>
</dbReference>
<reference evidence="3 4" key="1">
    <citation type="submission" date="2019-05" db="EMBL/GenBank/DDBJ databases">
        <title>Marivita sp. nov. isolated from sea sediment.</title>
        <authorList>
            <person name="Kim W."/>
        </authorList>
    </citation>
    <scope>NUCLEOTIDE SEQUENCE [LARGE SCALE GENOMIC DNA]</scope>
    <source>
        <strain evidence="3 4">CAU 1492</strain>
    </source>
</reference>
<protein>
    <submittedName>
        <fullName evidence="3">Amidase</fullName>
        <ecNumber evidence="3">3.5.1.4</ecNumber>
    </submittedName>
</protein>
<dbReference type="Gene3D" id="3.90.1300.10">
    <property type="entry name" value="Amidase signature (AS) domain"/>
    <property type="match status" value="1"/>
</dbReference>
<comment type="caution">
    <text evidence="3">The sequence shown here is derived from an EMBL/GenBank/DDBJ whole genome shotgun (WGS) entry which is preliminary data.</text>
</comment>
<name>A0ABY2XB57_9RHOB</name>
<dbReference type="InterPro" id="IPR000120">
    <property type="entry name" value="Amidase"/>
</dbReference>
<evidence type="ECO:0000259" key="2">
    <source>
        <dbReference type="Pfam" id="PF01425"/>
    </source>
</evidence>
<dbReference type="RefSeq" id="WP_138864155.1">
    <property type="nucleotide sequence ID" value="NZ_VCPC01000002.1"/>
</dbReference>